<accession>A0AAW0LVY2</accession>
<evidence type="ECO:0000313" key="2">
    <source>
        <dbReference type="Proteomes" id="UP000237347"/>
    </source>
</evidence>
<evidence type="ECO:0008006" key="3">
    <source>
        <dbReference type="Google" id="ProtNLM"/>
    </source>
</evidence>
<keyword evidence="2" id="KW-1185">Reference proteome</keyword>
<dbReference type="Proteomes" id="UP000237347">
    <property type="component" value="Unassembled WGS sequence"/>
</dbReference>
<organism evidence="1 2">
    <name type="scientific">Quercus suber</name>
    <name type="common">Cork oak</name>
    <dbReference type="NCBI Taxonomy" id="58331"/>
    <lineage>
        <taxon>Eukaryota</taxon>
        <taxon>Viridiplantae</taxon>
        <taxon>Streptophyta</taxon>
        <taxon>Embryophyta</taxon>
        <taxon>Tracheophyta</taxon>
        <taxon>Spermatophyta</taxon>
        <taxon>Magnoliopsida</taxon>
        <taxon>eudicotyledons</taxon>
        <taxon>Gunneridae</taxon>
        <taxon>Pentapetalae</taxon>
        <taxon>rosids</taxon>
        <taxon>fabids</taxon>
        <taxon>Fagales</taxon>
        <taxon>Fagaceae</taxon>
        <taxon>Quercus</taxon>
    </lineage>
</organism>
<protein>
    <recommendedName>
        <fullName evidence="3">Reverse transcriptase zinc-binding domain-containing protein</fullName>
    </recommendedName>
</protein>
<dbReference type="EMBL" id="PKMF04000042">
    <property type="protein sequence ID" value="KAK7855827.1"/>
    <property type="molecule type" value="Genomic_DNA"/>
</dbReference>
<dbReference type="AlphaFoldDB" id="A0AAW0LVY2"/>
<gene>
    <name evidence="1" type="ORF">CFP56_026458</name>
</gene>
<sequence length="97" mass="11154">MRHNVIAESLCVCYLENVETNGHILWGCSTAQETWFASKLNLMPPNANIESFQDLLWFELMTNDAEDIKCSKPAMTIYEYFNPCRYGFACFLNSAKV</sequence>
<evidence type="ECO:0000313" key="1">
    <source>
        <dbReference type="EMBL" id="KAK7855827.1"/>
    </source>
</evidence>
<reference evidence="1 2" key="1">
    <citation type="journal article" date="2018" name="Sci. Data">
        <title>The draft genome sequence of cork oak.</title>
        <authorList>
            <person name="Ramos A.M."/>
            <person name="Usie A."/>
            <person name="Barbosa P."/>
            <person name="Barros P.M."/>
            <person name="Capote T."/>
            <person name="Chaves I."/>
            <person name="Simoes F."/>
            <person name="Abreu I."/>
            <person name="Carrasquinho I."/>
            <person name="Faro C."/>
            <person name="Guimaraes J.B."/>
            <person name="Mendonca D."/>
            <person name="Nobrega F."/>
            <person name="Rodrigues L."/>
            <person name="Saibo N.J.M."/>
            <person name="Varela M.C."/>
            <person name="Egas C."/>
            <person name="Matos J."/>
            <person name="Miguel C.M."/>
            <person name="Oliveira M.M."/>
            <person name="Ricardo C.P."/>
            <person name="Goncalves S."/>
        </authorList>
    </citation>
    <scope>NUCLEOTIDE SEQUENCE [LARGE SCALE GENOMIC DNA]</scope>
    <source>
        <strain evidence="2">cv. HL8</strain>
    </source>
</reference>
<proteinExistence type="predicted"/>
<comment type="caution">
    <text evidence="1">The sequence shown here is derived from an EMBL/GenBank/DDBJ whole genome shotgun (WGS) entry which is preliminary data.</text>
</comment>
<name>A0AAW0LVY2_QUESU</name>